<gene>
    <name evidence="3" type="ORF">D1614_10300</name>
</gene>
<accession>A0A399T1K1</accession>
<dbReference type="EMBL" id="QWGR01000004">
    <property type="protein sequence ID" value="RIJ48904.1"/>
    <property type="molecule type" value="Genomic_DNA"/>
</dbReference>
<evidence type="ECO:0000313" key="3">
    <source>
        <dbReference type="EMBL" id="RIJ48904.1"/>
    </source>
</evidence>
<reference evidence="3" key="1">
    <citation type="submission" date="2018-08" db="EMBL/GenBank/DDBJ databases">
        <title>Pallidiluteibacterium maritimus gen. nov., sp. nov., isolated from coastal sediment.</title>
        <authorList>
            <person name="Zhou L.Y."/>
        </authorList>
    </citation>
    <scope>NUCLEOTIDE SEQUENCE [LARGE SCALE GENOMIC DNA]</scope>
    <source>
        <strain evidence="3">XSD2</strain>
    </source>
</reference>
<feature type="domain" description="NAD-dependent epimerase/dehydratase" evidence="2">
    <location>
        <begin position="10"/>
        <end position="254"/>
    </location>
</feature>
<dbReference type="InterPro" id="IPR001509">
    <property type="entry name" value="Epimerase_deHydtase"/>
</dbReference>
<dbReference type="Proteomes" id="UP000265926">
    <property type="component" value="Unassembled WGS sequence"/>
</dbReference>
<dbReference type="SUPFAM" id="SSF51735">
    <property type="entry name" value="NAD(P)-binding Rossmann-fold domains"/>
    <property type="match status" value="1"/>
</dbReference>
<protein>
    <submittedName>
        <fullName evidence="3">NAD-dependent epimerase/dehydratase family protein</fullName>
    </submittedName>
</protein>
<dbReference type="Gene3D" id="3.40.50.720">
    <property type="entry name" value="NAD(P)-binding Rossmann-like Domain"/>
    <property type="match status" value="1"/>
</dbReference>
<organism evidence="3 4">
    <name type="scientific">Maribellus luteus</name>
    <dbReference type="NCBI Taxonomy" id="2305463"/>
    <lineage>
        <taxon>Bacteria</taxon>
        <taxon>Pseudomonadati</taxon>
        <taxon>Bacteroidota</taxon>
        <taxon>Bacteroidia</taxon>
        <taxon>Marinilabiliales</taxon>
        <taxon>Prolixibacteraceae</taxon>
        <taxon>Maribellus</taxon>
    </lineage>
</organism>
<dbReference type="AlphaFoldDB" id="A0A399T1K1"/>
<evidence type="ECO:0000259" key="2">
    <source>
        <dbReference type="Pfam" id="PF01370"/>
    </source>
</evidence>
<dbReference type="GO" id="GO:0016616">
    <property type="term" value="F:oxidoreductase activity, acting on the CH-OH group of donors, NAD or NADP as acceptor"/>
    <property type="evidence" value="ECO:0007669"/>
    <property type="project" value="TreeGrafter"/>
</dbReference>
<keyword evidence="1" id="KW-0560">Oxidoreductase</keyword>
<evidence type="ECO:0000313" key="4">
    <source>
        <dbReference type="Proteomes" id="UP000265926"/>
    </source>
</evidence>
<sequence>MKTIDKSKPVLVTGATGYVAGWLVKKLLAEGLTVHAAVRNPDDKEKLKYLDEIAQNTPGEIRYFRADLLEEGSYAEAMAGCELVFHTASPFVTDVKDPQRDLINPAKLGTRNVLEQANQTESVKRVVLTSSVAAIYGDNADLNHAPGKVFTEEIWNTSSSLEHQPYSYSKTLAEKEAWKICEEQLQWELVVINPSLVIGPAINPTQVTSESFRIIQPFGDGKLKMGAPKLGMGLVDVRDVAEAHFMAGFKPDASGRYIISGYNTWFIDMAKALQPKYGDKYPIPKKEMPKWLIWLMGPIINKAVTRKYISRNMGLPFVADNSKSINELKMNYRPMEESLNEMFQQLIDNGLI</sequence>
<name>A0A399T1K1_9BACT</name>
<dbReference type="RefSeq" id="WP_119437824.1">
    <property type="nucleotide sequence ID" value="NZ_QWGR01000004.1"/>
</dbReference>
<proteinExistence type="predicted"/>
<comment type="caution">
    <text evidence="3">The sequence shown here is derived from an EMBL/GenBank/DDBJ whole genome shotgun (WGS) entry which is preliminary data.</text>
</comment>
<evidence type="ECO:0000256" key="1">
    <source>
        <dbReference type="ARBA" id="ARBA00023002"/>
    </source>
</evidence>
<dbReference type="PANTHER" id="PTHR10366:SF812">
    <property type="entry name" value="VPS9 DOMAIN-CONTAINING PROTEIN"/>
    <property type="match status" value="1"/>
</dbReference>
<dbReference type="InterPro" id="IPR050425">
    <property type="entry name" value="NAD(P)_dehydrat-like"/>
</dbReference>
<dbReference type="PANTHER" id="PTHR10366">
    <property type="entry name" value="NAD DEPENDENT EPIMERASE/DEHYDRATASE"/>
    <property type="match status" value="1"/>
</dbReference>
<dbReference type="Pfam" id="PF01370">
    <property type="entry name" value="Epimerase"/>
    <property type="match status" value="1"/>
</dbReference>
<keyword evidence="4" id="KW-1185">Reference proteome</keyword>
<dbReference type="FunFam" id="3.40.50.720:FF:000336">
    <property type="entry name" value="Aldehyde reductase"/>
    <property type="match status" value="1"/>
</dbReference>
<dbReference type="OrthoDB" id="9778052at2"/>
<dbReference type="InterPro" id="IPR036291">
    <property type="entry name" value="NAD(P)-bd_dom_sf"/>
</dbReference>